<protein>
    <submittedName>
        <fullName evidence="3">von Hippel-Lindau tumor suppressor-like protein</fullName>
    </submittedName>
</protein>
<dbReference type="InterPro" id="IPR022772">
    <property type="entry name" value="VHL_tumour_suppress_b/a_dom"/>
</dbReference>
<dbReference type="InterPro" id="IPR036208">
    <property type="entry name" value="VHL_sf"/>
</dbReference>
<gene>
    <name evidence="3" type="ORF">KUF71_007184</name>
</gene>
<reference evidence="3" key="1">
    <citation type="submission" date="2021-07" db="EMBL/GenBank/DDBJ databases">
        <authorList>
            <person name="Catto M.A."/>
            <person name="Jacobson A."/>
            <person name="Kennedy G."/>
            <person name="Labadie P."/>
            <person name="Hunt B.G."/>
            <person name="Srinivasan R."/>
        </authorList>
    </citation>
    <scope>NUCLEOTIDE SEQUENCE</scope>
    <source>
        <strain evidence="3">PL_HMW_Pooled</strain>
        <tissue evidence="3">Head</tissue>
    </source>
</reference>
<name>A0AAE1LF20_9NEOP</name>
<comment type="caution">
    <text evidence="3">The sequence shown here is derived from an EMBL/GenBank/DDBJ whole genome shotgun (WGS) entry which is preliminary data.</text>
</comment>
<organism evidence="3 4">
    <name type="scientific">Frankliniella fusca</name>
    <dbReference type="NCBI Taxonomy" id="407009"/>
    <lineage>
        <taxon>Eukaryota</taxon>
        <taxon>Metazoa</taxon>
        <taxon>Ecdysozoa</taxon>
        <taxon>Arthropoda</taxon>
        <taxon>Hexapoda</taxon>
        <taxon>Insecta</taxon>
        <taxon>Pterygota</taxon>
        <taxon>Neoptera</taxon>
        <taxon>Paraneoptera</taxon>
        <taxon>Thysanoptera</taxon>
        <taxon>Terebrantia</taxon>
        <taxon>Thripoidea</taxon>
        <taxon>Thripidae</taxon>
        <taxon>Frankliniella</taxon>
    </lineage>
</organism>
<keyword evidence="4" id="KW-1185">Reference proteome</keyword>
<dbReference type="Pfam" id="PF01847">
    <property type="entry name" value="VHL"/>
    <property type="match status" value="1"/>
</dbReference>
<feature type="domain" description="von Hippel-Lindau disease tumour suppressor beta" evidence="2">
    <location>
        <begin position="46"/>
        <end position="114"/>
    </location>
</feature>
<dbReference type="EMBL" id="JAHWGI010000773">
    <property type="protein sequence ID" value="KAK3917706.1"/>
    <property type="molecule type" value="Genomic_DNA"/>
</dbReference>
<reference evidence="3" key="2">
    <citation type="journal article" date="2023" name="BMC Genomics">
        <title>Pest status, molecular evolution, and epigenetic factors derived from the genome assembly of Frankliniella fusca, a thysanopteran phytovirus vector.</title>
        <authorList>
            <person name="Catto M.A."/>
            <person name="Labadie P.E."/>
            <person name="Jacobson A.L."/>
            <person name="Kennedy G.G."/>
            <person name="Srinivasan R."/>
            <person name="Hunt B.G."/>
        </authorList>
    </citation>
    <scope>NUCLEOTIDE SEQUENCE</scope>
    <source>
        <strain evidence="3">PL_HMW_Pooled</strain>
    </source>
</reference>
<accession>A0AAE1LF20</accession>
<dbReference type="CDD" id="cd05468">
    <property type="entry name" value="pVHL"/>
    <property type="match status" value="1"/>
</dbReference>
<evidence type="ECO:0000259" key="2">
    <source>
        <dbReference type="Pfam" id="PF01847"/>
    </source>
</evidence>
<dbReference type="FunFam" id="2.60.40.780:FF:000001">
    <property type="entry name" value="von Hippel-Lindau disease tumor suppressor"/>
    <property type="match status" value="1"/>
</dbReference>
<dbReference type="Proteomes" id="UP001219518">
    <property type="component" value="Unassembled WGS sequence"/>
</dbReference>
<dbReference type="AlphaFoldDB" id="A0AAE1LF20"/>
<dbReference type="Gene3D" id="2.60.40.780">
    <property type="entry name" value="von Hippel-Lindau disease tumour suppressor, beta domain"/>
    <property type="match status" value="1"/>
</dbReference>
<evidence type="ECO:0000313" key="4">
    <source>
        <dbReference type="Proteomes" id="UP001219518"/>
    </source>
</evidence>
<evidence type="ECO:0000313" key="3">
    <source>
        <dbReference type="EMBL" id="KAK3917706.1"/>
    </source>
</evidence>
<evidence type="ECO:0000256" key="1">
    <source>
        <dbReference type="ARBA" id="ARBA00010057"/>
    </source>
</evidence>
<sequence>MVDAAPPVLANFDHANRMNFIYQEVPRGHQGPPNRLRSLPHPPKKSYVRFLNTSNVPVTVKWINFDGTPKVYRTVNPNQYFDCDTFVDHAWVFSDSRTGDPLCVDRNEIFWPRACMVAQNGVLVPKRYVVRIHKPVLPLLTLAARLVRDTLLDLTEPFFLEIPANLQTLLVKLKLDAWDALPGGRPNSPALVPDFPSYIILKSDHEDFRSNIVYISYRLSMHAKKLLSLARRRTSGERGYILTKTLEQLINALGYEFYYHNQPEVCTRKIASTIWKQMIFVRVYTDLLQKFCAPIDSRPEDNAYVYYDSLRERIERRYACMVDEHKTTVQRYHWEQLCLLLGKPEYKRPENDTDPAYLIPELIPLTERKEWEWISVRQKQLKDIFVKEEIYKYNFDLAIHLSNMSTKLENIFQVLCCFHFQLTGHHITEENPDEDEEMQELKRLETNI</sequence>
<proteinExistence type="inferred from homology"/>
<dbReference type="InterPro" id="IPR024053">
    <property type="entry name" value="VHL_beta_dom"/>
</dbReference>
<comment type="similarity">
    <text evidence="1">Belongs to the VHL family.</text>
</comment>
<dbReference type="SUPFAM" id="SSF49468">
    <property type="entry name" value="VHL"/>
    <property type="match status" value="1"/>
</dbReference>
<dbReference type="InterPro" id="IPR037140">
    <property type="entry name" value="VHL_beta_dom_sf"/>
</dbReference>